<dbReference type="PANTHER" id="PTHR43491:SF1">
    <property type="entry name" value="UDP-N-ACETYL-D-MANNOSAMINE DEHYDROGENASE"/>
    <property type="match status" value="1"/>
</dbReference>
<proteinExistence type="predicted"/>
<dbReference type="SMART" id="SM00984">
    <property type="entry name" value="UDPG_MGDP_dh_C"/>
    <property type="match status" value="1"/>
</dbReference>
<dbReference type="GO" id="GO:0016628">
    <property type="term" value="F:oxidoreductase activity, acting on the CH-CH group of donors, NAD or NADP as acceptor"/>
    <property type="evidence" value="ECO:0007669"/>
    <property type="project" value="InterPro"/>
</dbReference>
<dbReference type="InterPro" id="IPR036220">
    <property type="entry name" value="UDP-Glc/GDP-Man_DH_C_sf"/>
</dbReference>
<dbReference type="Gene3D" id="3.40.50.720">
    <property type="entry name" value="NAD(P)-binding Rossmann-like Domain"/>
    <property type="match status" value="1"/>
</dbReference>
<comment type="caution">
    <text evidence="2">The sequence shown here is derived from an EMBL/GenBank/DDBJ whole genome shotgun (WGS) entry which is preliminary data.</text>
</comment>
<sequence length="133" mass="15106">MPYYVVEKTARALNDRGIAMKNARILIMGIAYKKDVDDQRESPALKIIQLLNERGAVVSYHDPHVPRSGGHRAYPGWEMTSVELTEENLADYDCVVITTDHSCIDYDWLRQKAKLIVDTRNCISGKWANVVKA</sequence>
<dbReference type="GO" id="GO:0016616">
    <property type="term" value="F:oxidoreductase activity, acting on the CH-OH group of donors, NAD or NADP as acceptor"/>
    <property type="evidence" value="ECO:0007669"/>
    <property type="project" value="InterPro"/>
</dbReference>
<protein>
    <submittedName>
        <fullName evidence="2">UDP-N-acetyl-D-glucosamine dehydrogenase</fullName>
    </submittedName>
</protein>
<reference evidence="2 3" key="1">
    <citation type="submission" date="2019-07" db="EMBL/GenBank/DDBJ databases">
        <title>Genomic Encyclopedia of Type Strains, Phase I: the one thousand microbial genomes (KMG-I) project.</title>
        <authorList>
            <person name="Kyrpides N."/>
        </authorList>
    </citation>
    <scope>NUCLEOTIDE SEQUENCE [LARGE SCALE GENOMIC DNA]</scope>
    <source>
        <strain evidence="2 3">DSM 6562</strain>
    </source>
</reference>
<dbReference type="SUPFAM" id="SSF52413">
    <property type="entry name" value="UDP-glucose/GDP-mannose dehydrogenase C-terminal domain"/>
    <property type="match status" value="1"/>
</dbReference>
<keyword evidence="3" id="KW-1185">Reference proteome</keyword>
<dbReference type="InterPro" id="IPR017476">
    <property type="entry name" value="UDP-Glc/GDP-Man"/>
</dbReference>
<dbReference type="PIRSF" id="PIRSF000124">
    <property type="entry name" value="UDPglc_GDPman_dh"/>
    <property type="match status" value="1"/>
</dbReference>
<dbReference type="EMBL" id="VNHM01000021">
    <property type="protein sequence ID" value="TYO93237.1"/>
    <property type="molecule type" value="Genomic_DNA"/>
</dbReference>
<accession>A0A5S4ZQ31</accession>
<dbReference type="AlphaFoldDB" id="A0A5S4ZQ31"/>
<evidence type="ECO:0000313" key="3">
    <source>
        <dbReference type="Proteomes" id="UP000323166"/>
    </source>
</evidence>
<dbReference type="PANTHER" id="PTHR43491">
    <property type="entry name" value="UDP-N-ACETYL-D-MANNOSAMINE DEHYDROGENASE"/>
    <property type="match status" value="1"/>
</dbReference>
<name>A0A5S4ZQ31_9FIRM</name>
<organism evidence="2 3">
    <name type="scientific">Desulfallas thermosapovorans DSM 6562</name>
    <dbReference type="NCBI Taxonomy" id="1121431"/>
    <lineage>
        <taxon>Bacteria</taxon>
        <taxon>Bacillati</taxon>
        <taxon>Bacillota</taxon>
        <taxon>Clostridia</taxon>
        <taxon>Eubacteriales</taxon>
        <taxon>Desulfallaceae</taxon>
        <taxon>Desulfallas</taxon>
    </lineage>
</organism>
<dbReference type="PIRSF" id="PIRSF500136">
    <property type="entry name" value="UDP_ManNAc_DH"/>
    <property type="match status" value="1"/>
</dbReference>
<gene>
    <name evidence="2" type="ORF">LX24_02766</name>
</gene>
<dbReference type="InterPro" id="IPR014027">
    <property type="entry name" value="UDP-Glc/GDP-Man_DH_C"/>
</dbReference>
<evidence type="ECO:0000259" key="1">
    <source>
        <dbReference type="SMART" id="SM00984"/>
    </source>
</evidence>
<dbReference type="GO" id="GO:0051287">
    <property type="term" value="F:NAD binding"/>
    <property type="evidence" value="ECO:0007669"/>
    <property type="project" value="InterPro"/>
</dbReference>
<dbReference type="Pfam" id="PF03720">
    <property type="entry name" value="UDPG_MGDP_dh_C"/>
    <property type="match status" value="1"/>
</dbReference>
<evidence type="ECO:0000313" key="2">
    <source>
        <dbReference type="EMBL" id="TYO93237.1"/>
    </source>
</evidence>
<dbReference type="Proteomes" id="UP000323166">
    <property type="component" value="Unassembled WGS sequence"/>
</dbReference>
<feature type="domain" description="UDP-glucose/GDP-mannose dehydrogenase C-terminal" evidence="1">
    <location>
        <begin position="26"/>
        <end position="125"/>
    </location>
</feature>
<dbReference type="GO" id="GO:0000271">
    <property type="term" value="P:polysaccharide biosynthetic process"/>
    <property type="evidence" value="ECO:0007669"/>
    <property type="project" value="InterPro"/>
</dbReference>
<dbReference type="InterPro" id="IPR028359">
    <property type="entry name" value="UDP_ManNAc/GlcNAc_DH"/>
</dbReference>